<dbReference type="PROSITE" id="PS00028">
    <property type="entry name" value="ZINC_FINGER_C2H2_1"/>
    <property type="match status" value="1"/>
</dbReference>
<feature type="region of interest" description="Disordered" evidence="2">
    <location>
        <begin position="598"/>
        <end position="653"/>
    </location>
</feature>
<dbReference type="GO" id="GO:0008270">
    <property type="term" value="F:zinc ion binding"/>
    <property type="evidence" value="ECO:0007669"/>
    <property type="project" value="UniProtKB-KW"/>
</dbReference>
<feature type="domain" description="C2H2-type" evidence="3">
    <location>
        <begin position="582"/>
        <end position="609"/>
    </location>
</feature>
<feature type="compositionally biased region" description="Basic residues" evidence="2">
    <location>
        <begin position="598"/>
        <end position="613"/>
    </location>
</feature>
<name>A0A6A5KHF2_9PLEO</name>
<dbReference type="InterPro" id="IPR036236">
    <property type="entry name" value="Znf_C2H2_sf"/>
</dbReference>
<evidence type="ECO:0000313" key="4">
    <source>
        <dbReference type="EMBL" id="KAF1835409.1"/>
    </source>
</evidence>
<feature type="region of interest" description="Disordered" evidence="2">
    <location>
        <begin position="662"/>
        <end position="681"/>
    </location>
</feature>
<dbReference type="GO" id="GO:0042393">
    <property type="term" value="F:histone binding"/>
    <property type="evidence" value="ECO:0007669"/>
    <property type="project" value="InterPro"/>
</dbReference>
<keyword evidence="1" id="KW-0479">Metal-binding</keyword>
<dbReference type="OrthoDB" id="2420608at2759"/>
<evidence type="ECO:0000256" key="2">
    <source>
        <dbReference type="SAM" id="MobiDB-lite"/>
    </source>
</evidence>
<accession>A0A6A5KHF2</accession>
<organism evidence="4 5">
    <name type="scientific">Decorospora gaudefroyi</name>
    <dbReference type="NCBI Taxonomy" id="184978"/>
    <lineage>
        <taxon>Eukaryota</taxon>
        <taxon>Fungi</taxon>
        <taxon>Dikarya</taxon>
        <taxon>Ascomycota</taxon>
        <taxon>Pezizomycotina</taxon>
        <taxon>Dothideomycetes</taxon>
        <taxon>Pleosporomycetidae</taxon>
        <taxon>Pleosporales</taxon>
        <taxon>Pleosporineae</taxon>
        <taxon>Pleosporaceae</taxon>
        <taxon>Decorospora</taxon>
    </lineage>
</organism>
<protein>
    <recommendedName>
        <fullName evidence="3">C2H2-type domain-containing protein</fullName>
    </recommendedName>
</protein>
<feature type="compositionally biased region" description="Polar residues" evidence="2">
    <location>
        <begin position="431"/>
        <end position="447"/>
    </location>
</feature>
<gene>
    <name evidence="4" type="ORF">BDW02DRAFT_523164</name>
</gene>
<feature type="compositionally biased region" description="Polar residues" evidence="2">
    <location>
        <begin position="671"/>
        <end position="680"/>
    </location>
</feature>
<feature type="region of interest" description="Disordered" evidence="2">
    <location>
        <begin position="317"/>
        <end position="337"/>
    </location>
</feature>
<feature type="compositionally biased region" description="Acidic residues" evidence="2">
    <location>
        <begin position="96"/>
        <end position="113"/>
    </location>
</feature>
<dbReference type="GO" id="GO:0005634">
    <property type="term" value="C:nucleus"/>
    <property type="evidence" value="ECO:0007669"/>
    <property type="project" value="InterPro"/>
</dbReference>
<dbReference type="EMBL" id="ML975287">
    <property type="protein sequence ID" value="KAF1835409.1"/>
    <property type="molecule type" value="Genomic_DNA"/>
</dbReference>
<dbReference type="Proteomes" id="UP000800040">
    <property type="component" value="Unassembled WGS sequence"/>
</dbReference>
<dbReference type="InterPro" id="IPR018465">
    <property type="entry name" value="Scm3/HJURP"/>
</dbReference>
<reference evidence="4" key="1">
    <citation type="submission" date="2020-01" db="EMBL/GenBank/DDBJ databases">
        <authorList>
            <consortium name="DOE Joint Genome Institute"/>
            <person name="Haridas S."/>
            <person name="Albert R."/>
            <person name="Binder M."/>
            <person name="Bloem J."/>
            <person name="Labutti K."/>
            <person name="Salamov A."/>
            <person name="Andreopoulos B."/>
            <person name="Baker S.E."/>
            <person name="Barry K."/>
            <person name="Bills G."/>
            <person name="Bluhm B.H."/>
            <person name="Cannon C."/>
            <person name="Castanera R."/>
            <person name="Culley D.E."/>
            <person name="Daum C."/>
            <person name="Ezra D."/>
            <person name="Gonzalez J.B."/>
            <person name="Henrissat B."/>
            <person name="Kuo A."/>
            <person name="Liang C."/>
            <person name="Lipzen A."/>
            <person name="Lutzoni F."/>
            <person name="Magnuson J."/>
            <person name="Mondo S."/>
            <person name="Nolan M."/>
            <person name="Ohm R."/>
            <person name="Pangilinan J."/>
            <person name="Park H.-J."/>
            <person name="Ramirez L."/>
            <person name="Alfaro M."/>
            <person name="Sun H."/>
            <person name="Tritt A."/>
            <person name="Yoshinaga Y."/>
            <person name="Zwiers L.-H."/>
            <person name="Turgeon B.G."/>
            <person name="Goodwin S.B."/>
            <person name="Spatafora J.W."/>
            <person name="Crous P.W."/>
            <person name="Grigoriev I.V."/>
        </authorList>
    </citation>
    <scope>NUCLEOTIDE SEQUENCE</scope>
    <source>
        <strain evidence="4">P77</strain>
    </source>
</reference>
<dbReference type="AlphaFoldDB" id="A0A6A5KHF2"/>
<dbReference type="InterPro" id="IPR013087">
    <property type="entry name" value="Znf_C2H2_type"/>
</dbReference>
<evidence type="ECO:0000313" key="5">
    <source>
        <dbReference type="Proteomes" id="UP000800040"/>
    </source>
</evidence>
<feature type="compositionally biased region" description="Polar residues" evidence="2">
    <location>
        <begin position="408"/>
        <end position="419"/>
    </location>
</feature>
<feature type="compositionally biased region" description="Polar residues" evidence="2">
    <location>
        <begin position="692"/>
        <end position="706"/>
    </location>
</feature>
<keyword evidence="5" id="KW-1185">Reference proteome</keyword>
<dbReference type="PANTHER" id="PTHR15992">
    <property type="entry name" value="HOLLIDAY JUNCTION RECOGNITION PROTEIN"/>
    <property type="match status" value="1"/>
</dbReference>
<feature type="region of interest" description="Disordered" evidence="2">
    <location>
        <begin position="86"/>
        <end position="144"/>
    </location>
</feature>
<dbReference type="GO" id="GO:0046982">
    <property type="term" value="F:protein heterodimerization activity"/>
    <property type="evidence" value="ECO:0007669"/>
    <property type="project" value="InterPro"/>
</dbReference>
<sequence length="751" mass="82343">MEPPTKRLRILQSVDVDEENPDYINAKQKQQRKFKSRLESIFDKYGTMHESMSDEIDMTTNSVVVDRGHLRRLKRQVSRKETMLLDTLGLAAGSEPEGDSEEEGNDEDSEDELAPTQQYETKPTASDAHGPPSEDNRAVLPHPNTPAASIAQFSLPQAPDTPNPAANLLQLVQFPHTPEGQLAQTAFFTNLTQTINQAIQQAFTGLLPSNVRIPSTDAPLAPATPITTGDKIAPATDPKWFFPPLSAQARSHPVAQSSPLPTHTVAPRLEEVVAQNDEQEASHPAQEEEPDLVSTSLAGTVQVPASPHMTFITRQNDGLPIKPRRTSPRVQVWTRPTRSAKKYHCTAEDDIHISRQKMLHKEAWADIKPSKEKWKDWPLSAFYNRWEGLKRRNLHRAELLEVRPGNNFRVNDNSSTERVPQSPARSHHLPTPSSLEQESSPAAVTTSTKDEIDGNAMSSSAHFDDDERELLSLAGADVNEEQPPVPVDQDGPDLSADELILPSIETREPDDEDELQQHLLEDLPMRNATLTPPGPASTKIKTDPIPSSPSLTRKRKRTPINFVVSDSEDANPGMAKHAAAPFLCTACQKAFKSAKNLTRHQNTHHNTMARRKSTSIDLVGGDADNDYDELLPNTPPTTTTPYIKPEPTPSPKTFLAAVHTPKPRAAPVPMNTFTQSSSSTLDRKTYLKRVKQSWTRKAGSGSNSTPAPGGGGIGKRRSLGALLPVGMKKWKGGGDGVDVDADGGSEDELAL</sequence>
<dbReference type="PROSITE" id="PS50157">
    <property type="entry name" value="ZINC_FINGER_C2H2_2"/>
    <property type="match status" value="1"/>
</dbReference>
<evidence type="ECO:0000259" key="3">
    <source>
        <dbReference type="PROSITE" id="PS50157"/>
    </source>
</evidence>
<dbReference type="PANTHER" id="PTHR15992:SF5">
    <property type="entry name" value="HOLLIDAY JUNCTION RECOGNITION PROTEIN"/>
    <property type="match status" value="1"/>
</dbReference>
<feature type="region of interest" description="Disordered" evidence="2">
    <location>
        <begin position="526"/>
        <end position="554"/>
    </location>
</feature>
<feature type="compositionally biased region" description="Polar residues" evidence="2">
    <location>
        <begin position="115"/>
        <end position="124"/>
    </location>
</feature>
<dbReference type="Gene3D" id="3.30.160.60">
    <property type="entry name" value="Classic Zinc Finger"/>
    <property type="match status" value="1"/>
</dbReference>
<evidence type="ECO:0000256" key="1">
    <source>
        <dbReference type="PROSITE-ProRule" id="PRU00042"/>
    </source>
</evidence>
<dbReference type="InterPro" id="IPR009072">
    <property type="entry name" value="Histone-fold"/>
</dbReference>
<keyword evidence="1" id="KW-0863">Zinc-finger</keyword>
<feature type="region of interest" description="Disordered" evidence="2">
    <location>
        <begin position="406"/>
        <end position="465"/>
    </location>
</feature>
<keyword evidence="1" id="KW-0862">Zinc</keyword>
<dbReference type="Pfam" id="PF10384">
    <property type="entry name" value="Scm3"/>
    <property type="match status" value="1"/>
</dbReference>
<dbReference type="SUPFAM" id="SSF57667">
    <property type="entry name" value="beta-beta-alpha zinc fingers"/>
    <property type="match status" value="1"/>
</dbReference>
<dbReference type="Gene3D" id="1.10.20.10">
    <property type="entry name" value="Histone, subunit A"/>
    <property type="match status" value="1"/>
</dbReference>
<proteinExistence type="predicted"/>
<feature type="region of interest" description="Disordered" evidence="2">
    <location>
        <begin position="690"/>
        <end position="751"/>
    </location>
</feature>
<feature type="compositionally biased region" description="Acidic residues" evidence="2">
    <location>
        <begin position="737"/>
        <end position="751"/>
    </location>
</feature>